<proteinExistence type="predicted"/>
<protein>
    <submittedName>
        <fullName evidence="1">Uncharacterized protein</fullName>
    </submittedName>
</protein>
<evidence type="ECO:0000313" key="2">
    <source>
        <dbReference type="Proteomes" id="UP000634455"/>
    </source>
</evidence>
<gene>
    <name evidence="1" type="ORF">GCM10008927_06530</name>
</gene>
<keyword evidence="2" id="KW-1185">Reference proteome</keyword>
<name>A0ABQ3CUC5_9RHOB</name>
<comment type="caution">
    <text evidence="1">The sequence shown here is derived from an EMBL/GenBank/DDBJ whole genome shotgun (WGS) entry which is preliminary data.</text>
</comment>
<sequence length="92" mass="10467">MYTDVYIVIVNVKIKMILAFNPLKWGHMHQFFGDNISILCNGLKFIQGTEIAMAITKCIVHLCYEGTGLPLFQGDPEANWVELKPQKLRLGE</sequence>
<organism evidence="1 2">
    <name type="scientific">Paramylibacter ulvae</name>
    <dbReference type="NCBI Taxonomy" id="1651968"/>
    <lineage>
        <taxon>Bacteria</taxon>
        <taxon>Pseudomonadati</taxon>
        <taxon>Pseudomonadota</taxon>
        <taxon>Alphaproteobacteria</taxon>
        <taxon>Rhodobacterales</taxon>
        <taxon>Paracoccaceae</taxon>
        <taxon>Paramylibacter</taxon>
    </lineage>
</organism>
<dbReference type="Proteomes" id="UP000634455">
    <property type="component" value="Unassembled WGS sequence"/>
</dbReference>
<dbReference type="EMBL" id="BMZF01000001">
    <property type="protein sequence ID" value="GHA44401.1"/>
    <property type="molecule type" value="Genomic_DNA"/>
</dbReference>
<evidence type="ECO:0000313" key="1">
    <source>
        <dbReference type="EMBL" id="GHA44401.1"/>
    </source>
</evidence>
<reference evidence="2" key="1">
    <citation type="journal article" date="2019" name="Int. J. Syst. Evol. Microbiol.">
        <title>The Global Catalogue of Microorganisms (GCM) 10K type strain sequencing project: providing services to taxonomists for standard genome sequencing and annotation.</title>
        <authorList>
            <consortium name="The Broad Institute Genomics Platform"/>
            <consortium name="The Broad Institute Genome Sequencing Center for Infectious Disease"/>
            <person name="Wu L."/>
            <person name="Ma J."/>
        </authorList>
    </citation>
    <scope>NUCLEOTIDE SEQUENCE [LARGE SCALE GENOMIC DNA]</scope>
    <source>
        <strain evidence="2">KCTC 32465</strain>
    </source>
</reference>
<accession>A0ABQ3CUC5</accession>